<dbReference type="Gene3D" id="3.40.50.150">
    <property type="entry name" value="Vaccinia Virus protein VP39"/>
    <property type="match status" value="1"/>
</dbReference>
<keyword evidence="1 4" id="KW-0489">Methyltransferase</keyword>
<dbReference type="Proteomes" id="UP000606172">
    <property type="component" value="Unassembled WGS sequence"/>
</dbReference>
<name>A0A919RHP1_9ACTN</name>
<evidence type="ECO:0000313" key="5">
    <source>
        <dbReference type="Proteomes" id="UP000606172"/>
    </source>
</evidence>
<dbReference type="CDD" id="cd02440">
    <property type="entry name" value="AdoMet_MTases"/>
    <property type="match status" value="1"/>
</dbReference>
<proteinExistence type="predicted"/>
<dbReference type="InterPro" id="IPR029063">
    <property type="entry name" value="SAM-dependent_MTases_sf"/>
</dbReference>
<dbReference type="GO" id="GO:0032259">
    <property type="term" value="P:methylation"/>
    <property type="evidence" value="ECO:0007669"/>
    <property type="project" value="UniProtKB-KW"/>
</dbReference>
<dbReference type="PANTHER" id="PTHR47816:SF4">
    <property type="entry name" value="RIBOSOMAL RNA SMALL SUBUNIT METHYLTRANSFERASE C"/>
    <property type="match status" value="1"/>
</dbReference>
<keyword evidence="5" id="KW-1185">Reference proteome</keyword>
<dbReference type="InterPro" id="IPR007848">
    <property type="entry name" value="Small_mtfrase_dom"/>
</dbReference>
<keyword evidence="2" id="KW-0808">Transferase</keyword>
<sequence length="212" mass="22835">MPGLIASLRVAHYFEDSPQAASRPGAVTLVLPDLHLKLETDRGVFSPERIDLGTRVLLESVPPPPAEGDLLDLGCGYGPIALTMATRAPAATVWAVDVNRRSLELCARNATAARLDKVRSMHVDEVPQDVRFAAIWSNPAIRIGKPALHAMLTRWLSRLVPGGSAYLVVQKHLGADSLQRWLTSEGFPASRHSSRSSYRILKVSAASGGSEG</sequence>
<evidence type="ECO:0000256" key="1">
    <source>
        <dbReference type="ARBA" id="ARBA00022603"/>
    </source>
</evidence>
<protein>
    <submittedName>
        <fullName evidence="4">16S RNA G1207 methylase RsmC</fullName>
    </submittedName>
</protein>
<comment type="caution">
    <text evidence="4">The sequence shown here is derived from an EMBL/GenBank/DDBJ whole genome shotgun (WGS) entry which is preliminary data.</text>
</comment>
<evidence type="ECO:0000259" key="3">
    <source>
        <dbReference type="Pfam" id="PF05175"/>
    </source>
</evidence>
<feature type="domain" description="Methyltransferase small" evidence="3">
    <location>
        <begin position="36"/>
        <end position="178"/>
    </location>
</feature>
<organism evidence="4 5">
    <name type="scientific">Sinosporangium siamense</name>
    <dbReference type="NCBI Taxonomy" id="1367973"/>
    <lineage>
        <taxon>Bacteria</taxon>
        <taxon>Bacillati</taxon>
        <taxon>Actinomycetota</taxon>
        <taxon>Actinomycetes</taxon>
        <taxon>Streptosporangiales</taxon>
        <taxon>Streptosporangiaceae</taxon>
        <taxon>Sinosporangium</taxon>
    </lineage>
</organism>
<dbReference type="AlphaFoldDB" id="A0A919RHP1"/>
<gene>
    <name evidence="4" type="ORF">Ssi02_41830</name>
</gene>
<dbReference type="GO" id="GO:0008757">
    <property type="term" value="F:S-adenosylmethionine-dependent methyltransferase activity"/>
    <property type="evidence" value="ECO:0007669"/>
    <property type="project" value="InterPro"/>
</dbReference>
<evidence type="ECO:0000256" key="2">
    <source>
        <dbReference type="ARBA" id="ARBA00022679"/>
    </source>
</evidence>
<dbReference type="PANTHER" id="PTHR47816">
    <property type="entry name" value="RIBOSOMAL RNA SMALL SUBUNIT METHYLTRANSFERASE C"/>
    <property type="match status" value="1"/>
</dbReference>
<reference evidence="4" key="1">
    <citation type="submission" date="2021-01" db="EMBL/GenBank/DDBJ databases">
        <title>Whole genome shotgun sequence of Sinosporangium siamense NBRC 109515.</title>
        <authorList>
            <person name="Komaki H."/>
            <person name="Tamura T."/>
        </authorList>
    </citation>
    <scope>NUCLEOTIDE SEQUENCE</scope>
    <source>
        <strain evidence="4">NBRC 109515</strain>
    </source>
</reference>
<accession>A0A919RHP1</accession>
<dbReference type="EMBL" id="BOOW01000027">
    <property type="protein sequence ID" value="GII93952.1"/>
    <property type="molecule type" value="Genomic_DNA"/>
</dbReference>
<evidence type="ECO:0000313" key="4">
    <source>
        <dbReference type="EMBL" id="GII93952.1"/>
    </source>
</evidence>
<dbReference type="Pfam" id="PF05175">
    <property type="entry name" value="MTS"/>
    <property type="match status" value="1"/>
</dbReference>
<dbReference type="InterPro" id="IPR046977">
    <property type="entry name" value="RsmC/RlmG"/>
</dbReference>
<dbReference type="SUPFAM" id="SSF53335">
    <property type="entry name" value="S-adenosyl-L-methionine-dependent methyltransferases"/>
    <property type="match status" value="1"/>
</dbReference>